<accession>A0A3B0UYE7</accession>
<evidence type="ECO:0000259" key="13">
    <source>
        <dbReference type="Pfam" id="PF08245"/>
    </source>
</evidence>
<feature type="domain" description="Mur ligase C-terminal" evidence="12">
    <location>
        <begin position="349"/>
        <end position="481"/>
    </location>
</feature>
<keyword evidence="9" id="KW-0961">Cell wall biogenesis/degradation</keyword>
<proteinExistence type="inferred from homology"/>
<dbReference type="GO" id="GO:0009252">
    <property type="term" value="P:peptidoglycan biosynthetic process"/>
    <property type="evidence" value="ECO:0007669"/>
    <property type="project" value="UniProtKB-KW"/>
</dbReference>
<evidence type="ECO:0000256" key="5">
    <source>
        <dbReference type="ARBA" id="ARBA00022840"/>
    </source>
</evidence>
<dbReference type="SUPFAM" id="SSF53244">
    <property type="entry name" value="MurD-like peptide ligases, peptide-binding domain"/>
    <property type="match status" value="1"/>
</dbReference>
<dbReference type="SUPFAM" id="SSF53623">
    <property type="entry name" value="MurD-like peptide ligases, catalytic domain"/>
    <property type="match status" value="1"/>
</dbReference>
<evidence type="ECO:0000256" key="8">
    <source>
        <dbReference type="ARBA" id="ARBA00023306"/>
    </source>
</evidence>
<dbReference type="Gene3D" id="3.40.1190.10">
    <property type="entry name" value="Mur-like, catalytic domain"/>
    <property type="match status" value="1"/>
</dbReference>
<dbReference type="GO" id="GO:0051301">
    <property type="term" value="P:cell division"/>
    <property type="evidence" value="ECO:0007669"/>
    <property type="project" value="UniProtKB-KW"/>
</dbReference>
<dbReference type="Gene3D" id="3.90.190.20">
    <property type="entry name" value="Mur ligase, C-terminal domain"/>
    <property type="match status" value="1"/>
</dbReference>
<dbReference type="GO" id="GO:0008360">
    <property type="term" value="P:regulation of cell shape"/>
    <property type="evidence" value="ECO:0007669"/>
    <property type="project" value="UniProtKB-KW"/>
</dbReference>
<gene>
    <name evidence="14" type="ORF">MNBD_DELTA03-1459</name>
</gene>
<dbReference type="SUPFAM" id="SSF63418">
    <property type="entry name" value="MurE/MurF N-terminal domain"/>
    <property type="match status" value="1"/>
</dbReference>
<dbReference type="InterPro" id="IPR036565">
    <property type="entry name" value="Mur-like_cat_sf"/>
</dbReference>
<dbReference type="Pfam" id="PF08245">
    <property type="entry name" value="Mur_ligase_M"/>
    <property type="match status" value="1"/>
</dbReference>
<keyword evidence="6" id="KW-0133">Cell shape</keyword>
<keyword evidence="4" id="KW-0547">Nucleotide-binding</keyword>
<dbReference type="InterPro" id="IPR013221">
    <property type="entry name" value="Mur_ligase_cen"/>
</dbReference>
<dbReference type="HAMAP" id="MF_02019">
    <property type="entry name" value="MurF"/>
    <property type="match status" value="1"/>
</dbReference>
<keyword evidence="2 14" id="KW-0436">Ligase</keyword>
<dbReference type="InterPro" id="IPR035911">
    <property type="entry name" value="MurE/MurF_N"/>
</dbReference>
<evidence type="ECO:0000256" key="10">
    <source>
        <dbReference type="ARBA" id="ARBA00031461"/>
    </source>
</evidence>
<evidence type="ECO:0000256" key="6">
    <source>
        <dbReference type="ARBA" id="ARBA00022960"/>
    </source>
</evidence>
<keyword evidence="8" id="KW-0131">Cell cycle</keyword>
<sequence>MAIAARAAANVTMASAVGAMGFGYGFATLQNPSWSLKQVILATNGRLCNNSSSTMSFRSIVTDSRAVRAGDIFLTLSGDNFDGADFCGEAVKKGAAGVITCRPLSTVPVPQIIVADTCKALGDLAAWRRNIMRNLTVAAITGSSGKTTVKDMTAAILERDGRVIKTRGNFNNLIGLPLSLLPVNFHHDYAVLEMGMNAPGEIARLTEIADPDIACLNNIHPAHLAGLGDIKGVAAAKGELLSYSRSSTTLVVNIDDPEVRRLIRGRRGRMVGFGRRRQAEVRGCYPKVWGENGLAFTLKIGARQGRVRLRALGEHNMLNGLAAAAIAHAAGIEFADIIVGLESFRPPDNRLQLMKLANGLRVINDSYNANPASMRAALAAARKISKGGKCAAVLGDMLELGAFSAEAHGELGGRVAKEGFDYLLAMGEFAGIMAAGAVKAGMDRKRIVTCAGAEEMNKALSDLLGKGKIGTGDLLLIKGSRGMRMERFIEPLKLDEFAGRKGD</sequence>
<dbReference type="InterPro" id="IPR004101">
    <property type="entry name" value="Mur_ligase_C"/>
</dbReference>
<dbReference type="Pfam" id="PF01225">
    <property type="entry name" value="Mur_ligase"/>
    <property type="match status" value="1"/>
</dbReference>
<dbReference type="GO" id="GO:0005524">
    <property type="term" value="F:ATP binding"/>
    <property type="evidence" value="ECO:0007669"/>
    <property type="project" value="UniProtKB-KW"/>
</dbReference>
<evidence type="ECO:0000256" key="4">
    <source>
        <dbReference type="ARBA" id="ARBA00022741"/>
    </source>
</evidence>
<evidence type="ECO:0000256" key="3">
    <source>
        <dbReference type="ARBA" id="ARBA00022618"/>
    </source>
</evidence>
<keyword evidence="3" id="KW-0132">Cell division</keyword>
<dbReference type="InterPro" id="IPR000713">
    <property type="entry name" value="Mur_ligase_N"/>
</dbReference>
<protein>
    <recommendedName>
        <fullName evidence="10">UDP-MurNAc-pentapeptide synthetase</fullName>
    </recommendedName>
</protein>
<evidence type="ECO:0000256" key="2">
    <source>
        <dbReference type="ARBA" id="ARBA00022598"/>
    </source>
</evidence>
<evidence type="ECO:0000259" key="12">
    <source>
        <dbReference type="Pfam" id="PF02875"/>
    </source>
</evidence>
<evidence type="ECO:0000256" key="1">
    <source>
        <dbReference type="ARBA" id="ARBA00022490"/>
    </source>
</evidence>
<dbReference type="Pfam" id="PF02875">
    <property type="entry name" value="Mur_ligase_C"/>
    <property type="match status" value="1"/>
</dbReference>
<name>A0A3B0UYE7_9ZZZZ</name>
<dbReference type="GO" id="GO:0047480">
    <property type="term" value="F:UDP-N-acetylmuramoyl-tripeptide-D-alanyl-D-alanine ligase activity"/>
    <property type="evidence" value="ECO:0007669"/>
    <property type="project" value="InterPro"/>
</dbReference>
<feature type="domain" description="Mur ligase central" evidence="13">
    <location>
        <begin position="140"/>
        <end position="327"/>
    </location>
</feature>
<evidence type="ECO:0000256" key="9">
    <source>
        <dbReference type="ARBA" id="ARBA00023316"/>
    </source>
</evidence>
<evidence type="ECO:0000256" key="7">
    <source>
        <dbReference type="ARBA" id="ARBA00022984"/>
    </source>
</evidence>
<reference evidence="14" key="1">
    <citation type="submission" date="2018-06" db="EMBL/GenBank/DDBJ databases">
        <authorList>
            <person name="Zhirakovskaya E."/>
        </authorList>
    </citation>
    <scope>NUCLEOTIDE SEQUENCE</scope>
</reference>
<evidence type="ECO:0000259" key="11">
    <source>
        <dbReference type="Pfam" id="PF01225"/>
    </source>
</evidence>
<dbReference type="GO" id="GO:0071555">
    <property type="term" value="P:cell wall organization"/>
    <property type="evidence" value="ECO:0007669"/>
    <property type="project" value="UniProtKB-KW"/>
</dbReference>
<keyword evidence="7" id="KW-0573">Peptidoglycan synthesis</keyword>
<dbReference type="InterPro" id="IPR005863">
    <property type="entry name" value="UDP-N-AcMur_synth"/>
</dbReference>
<dbReference type="PANTHER" id="PTHR43024">
    <property type="entry name" value="UDP-N-ACETYLMURAMOYL-TRIPEPTIDE--D-ALANYL-D-ALANINE LIGASE"/>
    <property type="match status" value="1"/>
</dbReference>
<evidence type="ECO:0000313" key="14">
    <source>
        <dbReference type="EMBL" id="VAW36295.1"/>
    </source>
</evidence>
<dbReference type="InterPro" id="IPR036615">
    <property type="entry name" value="Mur_ligase_C_dom_sf"/>
</dbReference>
<feature type="domain" description="Mur ligase N-terminal catalytic" evidence="11">
    <location>
        <begin position="59"/>
        <end position="126"/>
    </location>
</feature>
<dbReference type="InterPro" id="IPR051046">
    <property type="entry name" value="MurCDEF_CellWall_CoF430Synth"/>
</dbReference>
<dbReference type="PANTHER" id="PTHR43024:SF1">
    <property type="entry name" value="UDP-N-ACETYLMURAMOYL-TRIPEPTIDE--D-ALANYL-D-ALANINE LIGASE"/>
    <property type="match status" value="1"/>
</dbReference>
<organism evidence="14">
    <name type="scientific">hydrothermal vent metagenome</name>
    <dbReference type="NCBI Taxonomy" id="652676"/>
    <lineage>
        <taxon>unclassified sequences</taxon>
        <taxon>metagenomes</taxon>
        <taxon>ecological metagenomes</taxon>
    </lineage>
</organism>
<dbReference type="EMBL" id="UOEX01000165">
    <property type="protein sequence ID" value="VAW36295.1"/>
    <property type="molecule type" value="Genomic_DNA"/>
</dbReference>
<keyword evidence="1" id="KW-0963">Cytoplasm</keyword>
<dbReference type="NCBIfam" id="TIGR01143">
    <property type="entry name" value="murF"/>
    <property type="match status" value="1"/>
</dbReference>
<keyword evidence="5" id="KW-0067">ATP-binding</keyword>
<dbReference type="AlphaFoldDB" id="A0A3B0UYE7"/>
<dbReference type="Gene3D" id="3.40.1390.10">
    <property type="entry name" value="MurE/MurF, N-terminal domain"/>
    <property type="match status" value="1"/>
</dbReference>